<evidence type="ECO:0000256" key="1">
    <source>
        <dbReference type="SAM" id="MobiDB-lite"/>
    </source>
</evidence>
<dbReference type="EMBL" id="WHVB01000028">
    <property type="protein sequence ID" value="KAF8469403.1"/>
    <property type="molecule type" value="Genomic_DNA"/>
</dbReference>
<proteinExistence type="predicted"/>
<name>A0A9P5JXS8_9AGAM</name>
<reference evidence="2" key="2">
    <citation type="journal article" date="2020" name="Nat. Commun.">
        <title>Large-scale genome sequencing of mycorrhizal fungi provides insights into the early evolution of symbiotic traits.</title>
        <authorList>
            <person name="Miyauchi S."/>
            <person name="Kiss E."/>
            <person name="Kuo A."/>
            <person name="Drula E."/>
            <person name="Kohler A."/>
            <person name="Sanchez-Garcia M."/>
            <person name="Morin E."/>
            <person name="Andreopoulos B."/>
            <person name="Barry K.W."/>
            <person name="Bonito G."/>
            <person name="Buee M."/>
            <person name="Carver A."/>
            <person name="Chen C."/>
            <person name="Cichocki N."/>
            <person name="Clum A."/>
            <person name="Culley D."/>
            <person name="Crous P.W."/>
            <person name="Fauchery L."/>
            <person name="Girlanda M."/>
            <person name="Hayes R.D."/>
            <person name="Keri Z."/>
            <person name="LaButti K."/>
            <person name="Lipzen A."/>
            <person name="Lombard V."/>
            <person name="Magnuson J."/>
            <person name="Maillard F."/>
            <person name="Murat C."/>
            <person name="Nolan M."/>
            <person name="Ohm R.A."/>
            <person name="Pangilinan J."/>
            <person name="Pereira M.F."/>
            <person name="Perotto S."/>
            <person name="Peter M."/>
            <person name="Pfister S."/>
            <person name="Riley R."/>
            <person name="Sitrit Y."/>
            <person name="Stielow J.B."/>
            <person name="Szollosi G."/>
            <person name="Zifcakova L."/>
            <person name="Stursova M."/>
            <person name="Spatafora J.W."/>
            <person name="Tedersoo L."/>
            <person name="Vaario L.M."/>
            <person name="Yamada A."/>
            <person name="Yan M."/>
            <person name="Wang P."/>
            <person name="Xu J."/>
            <person name="Bruns T."/>
            <person name="Baldrian P."/>
            <person name="Vilgalys R."/>
            <person name="Dunand C."/>
            <person name="Henrissat B."/>
            <person name="Grigoriev I.V."/>
            <person name="Hibbett D."/>
            <person name="Nagy L.G."/>
            <person name="Martin F.M."/>
        </authorList>
    </citation>
    <scope>NUCLEOTIDE SEQUENCE</scope>
    <source>
        <strain evidence="2">Prilba</strain>
    </source>
</reference>
<feature type="region of interest" description="Disordered" evidence="1">
    <location>
        <begin position="207"/>
        <end position="264"/>
    </location>
</feature>
<gene>
    <name evidence="2" type="ORF">DFH94DRAFT_685356</name>
</gene>
<evidence type="ECO:0000313" key="3">
    <source>
        <dbReference type="Proteomes" id="UP000759537"/>
    </source>
</evidence>
<accession>A0A9P5JXS8</accession>
<sequence>MREISLLTGCPLHPENIPEPMIALQGMGPSPLIQQVTYMCAASAKHKAESSNSGALVLEEVQQGGGNRAWSATLLVWIAAALHQAGGSRHEWKLLLKFFALRTLRDVRFRDARDHMSRIVEKSARSQATVTEKTDATPAKSLPTAMSIFILRTGPKKSLRGSDGDGDEWRTTRPAKTKLLTRPWLRSEQAGPFDDKKHREAVEEVGKKKLSSKGSLIPLGHNANLSQRGSQFGRRAEAKTSGNQGSAQVALGHVKPNKRAHEAL</sequence>
<dbReference type="Proteomes" id="UP000759537">
    <property type="component" value="Unassembled WGS sequence"/>
</dbReference>
<comment type="caution">
    <text evidence="2">The sequence shown here is derived from an EMBL/GenBank/DDBJ whole genome shotgun (WGS) entry which is preliminary data.</text>
</comment>
<organism evidence="2 3">
    <name type="scientific">Russula ochroleuca</name>
    <dbReference type="NCBI Taxonomy" id="152965"/>
    <lineage>
        <taxon>Eukaryota</taxon>
        <taxon>Fungi</taxon>
        <taxon>Dikarya</taxon>
        <taxon>Basidiomycota</taxon>
        <taxon>Agaricomycotina</taxon>
        <taxon>Agaricomycetes</taxon>
        <taxon>Russulales</taxon>
        <taxon>Russulaceae</taxon>
        <taxon>Russula</taxon>
    </lineage>
</organism>
<reference evidence="2" key="1">
    <citation type="submission" date="2019-10" db="EMBL/GenBank/DDBJ databases">
        <authorList>
            <consortium name="DOE Joint Genome Institute"/>
            <person name="Kuo A."/>
            <person name="Miyauchi S."/>
            <person name="Kiss E."/>
            <person name="Drula E."/>
            <person name="Kohler A."/>
            <person name="Sanchez-Garcia M."/>
            <person name="Andreopoulos B."/>
            <person name="Barry K.W."/>
            <person name="Bonito G."/>
            <person name="Buee M."/>
            <person name="Carver A."/>
            <person name="Chen C."/>
            <person name="Cichocki N."/>
            <person name="Clum A."/>
            <person name="Culley D."/>
            <person name="Crous P.W."/>
            <person name="Fauchery L."/>
            <person name="Girlanda M."/>
            <person name="Hayes R."/>
            <person name="Keri Z."/>
            <person name="LaButti K."/>
            <person name="Lipzen A."/>
            <person name="Lombard V."/>
            <person name="Magnuson J."/>
            <person name="Maillard F."/>
            <person name="Morin E."/>
            <person name="Murat C."/>
            <person name="Nolan M."/>
            <person name="Ohm R."/>
            <person name="Pangilinan J."/>
            <person name="Pereira M."/>
            <person name="Perotto S."/>
            <person name="Peter M."/>
            <person name="Riley R."/>
            <person name="Sitrit Y."/>
            <person name="Stielow B."/>
            <person name="Szollosi G."/>
            <person name="Zifcakova L."/>
            <person name="Stursova M."/>
            <person name="Spatafora J.W."/>
            <person name="Tedersoo L."/>
            <person name="Vaario L.-M."/>
            <person name="Yamada A."/>
            <person name="Yan M."/>
            <person name="Wang P."/>
            <person name="Xu J."/>
            <person name="Bruns T."/>
            <person name="Baldrian P."/>
            <person name="Vilgalys R."/>
            <person name="Henrissat B."/>
            <person name="Grigoriev I.V."/>
            <person name="Hibbett D."/>
            <person name="Nagy L.G."/>
            <person name="Martin F.M."/>
        </authorList>
    </citation>
    <scope>NUCLEOTIDE SEQUENCE</scope>
    <source>
        <strain evidence="2">Prilba</strain>
    </source>
</reference>
<evidence type="ECO:0000313" key="2">
    <source>
        <dbReference type="EMBL" id="KAF8469403.1"/>
    </source>
</evidence>
<protein>
    <submittedName>
        <fullName evidence="2">Uncharacterized protein</fullName>
    </submittedName>
</protein>
<dbReference type="AlphaFoldDB" id="A0A9P5JXS8"/>
<keyword evidence="3" id="KW-1185">Reference proteome</keyword>